<evidence type="ECO:0000313" key="2">
    <source>
        <dbReference type="Proteomes" id="UP000548582"/>
    </source>
</evidence>
<dbReference type="EMBL" id="JABBKX010000009">
    <property type="protein sequence ID" value="NMJ43703.1"/>
    <property type="molecule type" value="Genomic_DNA"/>
</dbReference>
<name>A0A848EJX4_9PROT</name>
<dbReference type="RefSeq" id="WP_170055901.1">
    <property type="nucleotide sequence ID" value="NZ_JABBKX010000009.1"/>
</dbReference>
<comment type="caution">
    <text evidence="1">The sequence shown here is derived from an EMBL/GenBank/DDBJ whole genome shotgun (WGS) entry which is preliminary data.</text>
</comment>
<keyword evidence="2" id="KW-1185">Reference proteome</keyword>
<protein>
    <submittedName>
        <fullName evidence="1">PqqD family protein</fullName>
    </submittedName>
</protein>
<accession>A0A848EJX4</accession>
<evidence type="ECO:0000313" key="1">
    <source>
        <dbReference type="EMBL" id="NMJ43703.1"/>
    </source>
</evidence>
<reference evidence="1 2" key="1">
    <citation type="submission" date="2020-03" db="EMBL/GenBank/DDBJ databases">
        <authorList>
            <person name="Sun Q."/>
        </authorList>
    </citation>
    <scope>NUCLEOTIDE SEQUENCE [LARGE SCALE GENOMIC DNA]</scope>
    <source>
        <strain evidence="1 2">JC162</strain>
    </source>
</reference>
<dbReference type="AlphaFoldDB" id="A0A848EJX4"/>
<dbReference type="Proteomes" id="UP000548582">
    <property type="component" value="Unassembled WGS sequence"/>
</dbReference>
<proteinExistence type="predicted"/>
<organism evidence="1 2">
    <name type="scientific">Neoroseomonas marina</name>
    <dbReference type="NCBI Taxonomy" id="1232220"/>
    <lineage>
        <taxon>Bacteria</taxon>
        <taxon>Pseudomonadati</taxon>
        <taxon>Pseudomonadota</taxon>
        <taxon>Alphaproteobacteria</taxon>
        <taxon>Acetobacterales</taxon>
        <taxon>Acetobacteraceae</taxon>
        <taxon>Neoroseomonas</taxon>
    </lineage>
</organism>
<gene>
    <name evidence="1" type="ORF">GWK16_20820</name>
</gene>
<sequence>MSAFSPTDCFRLEPGVRLRPVPELGHCLAYTPARPALHRLNPSAWLLAELADGGSFEAIATEYGHAVAELGGQADLPDVAAGLASLIDLGIVGRVDTHGKEGV</sequence>